<name>A0A380TC93_9ZZZZ</name>
<feature type="region of interest" description="Disordered" evidence="1">
    <location>
        <begin position="23"/>
        <end position="69"/>
    </location>
</feature>
<evidence type="ECO:0000313" key="2">
    <source>
        <dbReference type="EMBL" id="SUS05890.1"/>
    </source>
</evidence>
<reference evidence="2" key="1">
    <citation type="submission" date="2018-07" db="EMBL/GenBank/DDBJ databases">
        <authorList>
            <person name="Quirk P.G."/>
            <person name="Krulwich T.A."/>
        </authorList>
    </citation>
    <scope>NUCLEOTIDE SEQUENCE</scope>
</reference>
<protein>
    <submittedName>
        <fullName evidence="2">Uncharacterized protein</fullName>
    </submittedName>
</protein>
<feature type="compositionally biased region" description="Low complexity" evidence="1">
    <location>
        <begin position="48"/>
        <end position="58"/>
    </location>
</feature>
<proteinExistence type="predicted"/>
<dbReference type="AlphaFoldDB" id="A0A380TC93"/>
<gene>
    <name evidence="2" type="ORF">DF3PB_220027</name>
</gene>
<organism evidence="2">
    <name type="scientific">metagenome</name>
    <dbReference type="NCBI Taxonomy" id="256318"/>
    <lineage>
        <taxon>unclassified sequences</taxon>
        <taxon>metagenomes</taxon>
    </lineage>
</organism>
<sequence length="69" mass="7004">MQDADLIGMAPREGLRSRTFEATRADGVPPIPAEARRIAPGAGPRGSPPGSASTGTPALTQLTPHTPAC</sequence>
<evidence type="ECO:0000256" key="1">
    <source>
        <dbReference type="SAM" id="MobiDB-lite"/>
    </source>
</evidence>
<accession>A0A380TC93</accession>
<dbReference type="EMBL" id="UIDG01000135">
    <property type="protein sequence ID" value="SUS05890.1"/>
    <property type="molecule type" value="Genomic_DNA"/>
</dbReference>
<feature type="compositionally biased region" description="Polar residues" evidence="1">
    <location>
        <begin position="59"/>
        <end position="69"/>
    </location>
</feature>